<evidence type="ECO:0000256" key="3">
    <source>
        <dbReference type="SAM" id="MobiDB-lite"/>
    </source>
</evidence>
<dbReference type="RefSeq" id="XP_018136022.1">
    <property type="nucleotide sequence ID" value="XM_018292759.2"/>
</dbReference>
<dbReference type="GeneID" id="28856753"/>
<dbReference type="OrthoDB" id="4939572at2759"/>
<dbReference type="InterPro" id="IPR012337">
    <property type="entry name" value="RNaseH-like_sf"/>
</dbReference>
<dbReference type="PANTHER" id="PTHR33481:SF1">
    <property type="entry name" value="ENDONUCLEASE_EXONUCLEASE_PHOSPHATASE DOMAIN-CONTAINING PROTEIN-RELATED"/>
    <property type="match status" value="1"/>
</dbReference>
<reference evidence="6 7" key="1">
    <citation type="journal article" date="2016" name="PLoS Pathog.">
        <title>Biosynthesis of antibiotic leucinostatins in bio-control fungus Purpureocillium lilacinum and their inhibition on phytophthora revealed by genome mining.</title>
        <authorList>
            <person name="Wang G."/>
            <person name="Liu Z."/>
            <person name="Lin R."/>
            <person name="Li E."/>
            <person name="Mao Z."/>
            <person name="Ling J."/>
            <person name="Yang Y."/>
            <person name="Yin W.B."/>
            <person name="Xie B."/>
        </authorList>
    </citation>
    <scope>NUCLEOTIDE SEQUENCE [LARGE SCALE GENOMIC DNA]</scope>
    <source>
        <strain evidence="6">170</strain>
    </source>
</reference>
<evidence type="ECO:0000256" key="2">
    <source>
        <dbReference type="ARBA" id="ARBA00023128"/>
    </source>
</evidence>
<dbReference type="InterPro" id="IPR000477">
    <property type="entry name" value="RT_dom"/>
</dbReference>
<dbReference type="SUPFAM" id="SSF56219">
    <property type="entry name" value="DNase I-like"/>
    <property type="match status" value="1"/>
</dbReference>
<dbReference type="SUPFAM" id="SSF56672">
    <property type="entry name" value="DNA/RNA polymerases"/>
    <property type="match status" value="1"/>
</dbReference>
<dbReference type="CDD" id="cd09276">
    <property type="entry name" value="Rnase_HI_RT_non_LTR"/>
    <property type="match status" value="1"/>
</dbReference>
<dbReference type="Pfam" id="PF00078">
    <property type="entry name" value="RVT_1"/>
    <property type="match status" value="1"/>
</dbReference>
<gene>
    <name evidence="6" type="ORF">VFPPC_14996</name>
</gene>
<proteinExistence type="predicted"/>
<feature type="domain" description="RNase H type-1" evidence="5">
    <location>
        <begin position="1486"/>
        <end position="1619"/>
    </location>
</feature>
<dbReference type="GO" id="GO:0005739">
    <property type="term" value="C:mitochondrion"/>
    <property type="evidence" value="ECO:0007669"/>
    <property type="project" value="UniProtKB-SubCell"/>
</dbReference>
<dbReference type="Pfam" id="PF00075">
    <property type="entry name" value="RNase_H"/>
    <property type="match status" value="1"/>
</dbReference>
<dbReference type="GO" id="GO:0004523">
    <property type="term" value="F:RNA-DNA hybrid ribonuclease activity"/>
    <property type="evidence" value="ECO:0007669"/>
    <property type="project" value="InterPro"/>
</dbReference>
<dbReference type="Gene3D" id="3.60.10.10">
    <property type="entry name" value="Endonuclease/exonuclease/phosphatase"/>
    <property type="match status" value="1"/>
</dbReference>
<evidence type="ECO:0000259" key="4">
    <source>
        <dbReference type="PROSITE" id="PS50878"/>
    </source>
</evidence>
<dbReference type="InterPro" id="IPR036691">
    <property type="entry name" value="Endo/exonu/phosph_ase_sf"/>
</dbReference>
<dbReference type="GO" id="GO:0003964">
    <property type="term" value="F:RNA-directed DNA polymerase activity"/>
    <property type="evidence" value="ECO:0007669"/>
    <property type="project" value="UniProtKB-KW"/>
</dbReference>
<dbReference type="SUPFAM" id="SSF53098">
    <property type="entry name" value="Ribonuclease H-like"/>
    <property type="match status" value="1"/>
</dbReference>
<dbReference type="KEGG" id="pchm:VFPPC_14996"/>
<dbReference type="InterPro" id="IPR005135">
    <property type="entry name" value="Endo/exonuclease/phosphatase"/>
</dbReference>
<keyword evidence="6" id="KW-0378">Hydrolase</keyword>
<evidence type="ECO:0000313" key="6">
    <source>
        <dbReference type="EMBL" id="OAQ57738.1"/>
    </source>
</evidence>
<keyword evidence="6" id="KW-0540">Nuclease</keyword>
<dbReference type="EMBL" id="LSBJ02000015">
    <property type="protein sequence ID" value="OAQ57738.1"/>
    <property type="molecule type" value="Genomic_DNA"/>
</dbReference>
<dbReference type="PANTHER" id="PTHR33481">
    <property type="entry name" value="REVERSE TRANSCRIPTASE"/>
    <property type="match status" value="1"/>
</dbReference>
<dbReference type="PROSITE" id="PS50878">
    <property type="entry name" value="RT_POL"/>
    <property type="match status" value="1"/>
</dbReference>
<evidence type="ECO:0000256" key="1">
    <source>
        <dbReference type="ARBA" id="ARBA00004173"/>
    </source>
</evidence>
<keyword evidence="2" id="KW-0496">Mitochondrion</keyword>
<comment type="subcellular location">
    <subcellularLocation>
        <location evidence="1">Mitochondrion</location>
    </subcellularLocation>
</comment>
<evidence type="ECO:0000313" key="7">
    <source>
        <dbReference type="Proteomes" id="UP000078397"/>
    </source>
</evidence>
<protein>
    <submittedName>
        <fullName evidence="6">Endonuclease/reverse transcriptase</fullName>
    </submittedName>
</protein>
<keyword evidence="7" id="KW-1185">Reference proteome</keyword>
<feature type="domain" description="Reverse transcriptase" evidence="4">
    <location>
        <begin position="996"/>
        <end position="1266"/>
    </location>
</feature>
<evidence type="ECO:0000259" key="5">
    <source>
        <dbReference type="PROSITE" id="PS50879"/>
    </source>
</evidence>
<dbReference type="InterPro" id="IPR043502">
    <property type="entry name" value="DNA/RNA_pol_sf"/>
</dbReference>
<dbReference type="InterPro" id="IPR036397">
    <property type="entry name" value="RNaseH_sf"/>
</dbReference>
<accession>A0A179EX40</accession>
<dbReference type="InterPro" id="IPR002156">
    <property type="entry name" value="RNaseH_domain"/>
</dbReference>
<dbReference type="Gene3D" id="3.30.420.10">
    <property type="entry name" value="Ribonuclease H-like superfamily/Ribonuclease H"/>
    <property type="match status" value="1"/>
</dbReference>
<keyword evidence="6" id="KW-0255">Endonuclease</keyword>
<dbReference type="CDD" id="cd01650">
    <property type="entry name" value="RT_nLTR_like"/>
    <property type="match status" value="1"/>
</dbReference>
<organism evidence="6 7">
    <name type="scientific">Pochonia chlamydosporia 170</name>
    <dbReference type="NCBI Taxonomy" id="1380566"/>
    <lineage>
        <taxon>Eukaryota</taxon>
        <taxon>Fungi</taxon>
        <taxon>Dikarya</taxon>
        <taxon>Ascomycota</taxon>
        <taxon>Pezizomycotina</taxon>
        <taxon>Sordariomycetes</taxon>
        <taxon>Hypocreomycetidae</taxon>
        <taxon>Hypocreales</taxon>
        <taxon>Clavicipitaceae</taxon>
        <taxon>Pochonia</taxon>
    </lineage>
</organism>
<name>A0A179EX40_METCM</name>
<dbReference type="Pfam" id="PF14529">
    <property type="entry name" value="Exo_endo_phos_2"/>
    <property type="match status" value="1"/>
</dbReference>
<sequence length="1769" mass="197338">MATATSSPPCEPDWFDLGIYTPKNLARGARAALLRDSSPVEVTDIGFSPVRGRTAQTPSSPLTRICNAAIAEGQQHDDFPALPTPVIHEQQQLPIDITEAANQLADEQVAAYKAKLRVFRAFCSHFNEAAKEFPSGPERDFAQHFSSSFLGFWKRTLSNTQSASTPTYSKVAAHANSPRTLTTTTHNAQAFHAHSQSAPTHRQGQPAVPAPPREDLRVFVRLNADAPARNHIGYAIRAHVASKTGIELNRIPQVLQVNTGWAIRAIDKLTRDLLVERQAEWAEDLGATAVETSQKWYTYAVDNCPRRLTDLYGNELNYDAAVHDEINHQTGLTPVSVRVPHRDNEQLPYKTLIISFLEPTKRSWTLFGTSRLARLIKRTNPPKQCENCWDYHTRHACNRQTRCKRCGKTNHDSESCTAAEQCANCLGPHTADLATCPARPKRAHGLFHRLPREQRALIRQMGSQLFEQHQAKQPRPSQAITNNHPAPEVVAEQQRAPMAVMEPPRDHVNPQDLTAPGKHQPMLSMSRRPRTYNNEKKTLKVFQANVGKIPAAHDCALALADSEKHDIVLLQEPWTEAKNSRCLTKTHPAYETYSPVDSWDGNDTRPRVMTYIRKNSRILADQARPALSRDILWVTVNGMTIVNFYRQPCHDTALNVLLGWSPPERCVVAGDFNAKHYSWQTGRLEDRGEDIAAWAAQNGLSLLNTADVPTNPHGNTIDLAFSNIALAAAVVEDHLATSSDHFTLCLTLPDITLTLPQVPGKVRVTTEDELRRFRELVLTGIWRIPQGNATALELDNLAAALVDLLQSAATAAGRPVRKGTRSAPWWTEDCAGAAAEYRAIRRIFPLGFNRDIQLARKEFQRVVRRAKRQYWRNLIDGFSDSASVFKAVRWLKAPGAFQPPPLQVGDIVYETQIDKANALRRCTLERRTAADDIPDPWIPVSPSRAIPFGQEITLQEVEDATIKTGNTSPGADNITVKLLQAVWDIIGDHVRRLYEGCLAAGHHPKAFREAEVVMIPKSGRRNLSKPRAWRPISLLSCLGKGLERLIARRLAWASINYGVLHPQQAGALPKRSAVDLVAAVVHDIEETLARGQVATLVTADIQGAFDSALCNRLVLRLRQQGWPDNLARWAGSFMSGRSARVRYQDITTLTTPLQCGLPQGSPVSPILFLLYTEPVYRLGEPERRFDYADDTAILCTGDTVGETARKASAYIQELVDWGAANGVSFDPDKTEVMHFSLKTREARPPIRHGDAVKHPEKAMRWLGIWLDSKLTFKTHVEKWTATAQAVACHLRSLGNTRRGPLPSAVQRAVRACVEPVLLFGTEAWYPGTRSPRWRQPSKEGPSRIQQLVKKMSKAIKQAIRAILPTWKTTPITILHRESGIPPILQLLEAKRIRFSARIKSLDNAHPLTTRTTEVTPPPIVRSVKLRYHLPPKTFPTRLRRTDKLLANCQRPALLPRRYKSETQQPLQTAPKADSAEDFHKWLQSIPPSTVVVYSDGSLSEKGAAGCGYTVHQRDHSICQGAGRLGPAEVFDAEAKGALEGLKAALRLPQSTSQKIVVCLDNIAAARCLRGHPSDSSQRVFLTFQALAKTHRQTDVRWIPGHTKIAGNEQADALAKAGCSRPEPVDAVPTLAFLRRTAKQRSKDVVQAWWDTSAPDKYKILGLQFPRGCPKELSLPRTTLHHLLAARTHHGDFAGYHERFKHEDAQLTCTCGRRKAPKHLFYCRKIQPRHRMRLAPSPTAVINRAIGKDFDKFVKLAKASSFFEKICLHH</sequence>
<comment type="caution">
    <text evidence="6">The sequence shown here is derived from an EMBL/GenBank/DDBJ whole genome shotgun (WGS) entry which is preliminary data.</text>
</comment>
<dbReference type="GO" id="GO:0003676">
    <property type="term" value="F:nucleic acid binding"/>
    <property type="evidence" value="ECO:0007669"/>
    <property type="project" value="InterPro"/>
</dbReference>
<dbReference type="PROSITE" id="PS50879">
    <property type="entry name" value="RNASE_H_1"/>
    <property type="match status" value="1"/>
</dbReference>
<feature type="compositionally biased region" description="Polar residues" evidence="3">
    <location>
        <begin position="191"/>
        <end position="203"/>
    </location>
</feature>
<dbReference type="Proteomes" id="UP000078397">
    <property type="component" value="Unassembled WGS sequence"/>
</dbReference>
<feature type="region of interest" description="Disordered" evidence="3">
    <location>
        <begin position="191"/>
        <end position="211"/>
    </location>
</feature>